<keyword evidence="10" id="KW-1185">Reference proteome</keyword>
<dbReference type="GO" id="GO:0003723">
    <property type="term" value="F:RNA binding"/>
    <property type="evidence" value="ECO:0007669"/>
    <property type="project" value="UniProtKB-KW"/>
</dbReference>
<evidence type="ECO:0000256" key="4">
    <source>
        <dbReference type="ARBA" id="ARBA00036749"/>
    </source>
</evidence>
<evidence type="ECO:0000256" key="5">
    <source>
        <dbReference type="ARBA" id="ARBA00037590"/>
    </source>
</evidence>
<evidence type="ECO:0000259" key="8">
    <source>
        <dbReference type="SMART" id="SM00363"/>
    </source>
</evidence>
<comment type="function">
    <text evidence="5">Responsible for synthesis of pseudouridine from uracil-516 in 16S ribosomal RNA.</text>
</comment>
<evidence type="ECO:0000256" key="2">
    <source>
        <dbReference type="ARBA" id="ARBA00022884"/>
    </source>
</evidence>
<evidence type="ECO:0000256" key="7">
    <source>
        <dbReference type="RuleBase" id="RU003887"/>
    </source>
</evidence>
<dbReference type="Gene3D" id="3.30.70.580">
    <property type="entry name" value="Pseudouridine synthase I, catalytic domain, N-terminal subdomain"/>
    <property type="match status" value="1"/>
</dbReference>
<organism evidence="9 10">
    <name type="scientific">Chitinimonas taiwanensis DSM 18899</name>
    <dbReference type="NCBI Taxonomy" id="1121279"/>
    <lineage>
        <taxon>Bacteria</taxon>
        <taxon>Pseudomonadati</taxon>
        <taxon>Pseudomonadota</taxon>
        <taxon>Betaproteobacteria</taxon>
        <taxon>Neisseriales</taxon>
        <taxon>Chitinibacteraceae</taxon>
        <taxon>Chitinimonas</taxon>
    </lineage>
</organism>
<dbReference type="PANTHER" id="PTHR47683:SF4">
    <property type="entry name" value="PSEUDOURIDINE SYNTHASE"/>
    <property type="match status" value="1"/>
</dbReference>
<comment type="catalytic activity">
    <reaction evidence="4">
        <text>uridine(516) in 16S rRNA = pseudouridine(516) in 16S rRNA</text>
        <dbReference type="Rhea" id="RHEA:38867"/>
        <dbReference type="Rhea" id="RHEA-COMP:10089"/>
        <dbReference type="Rhea" id="RHEA-COMP:10090"/>
        <dbReference type="ChEBI" id="CHEBI:65314"/>
        <dbReference type="ChEBI" id="CHEBI:65315"/>
        <dbReference type="EC" id="5.4.99.19"/>
    </reaction>
</comment>
<dbReference type="CDD" id="cd00165">
    <property type="entry name" value="S4"/>
    <property type="match status" value="1"/>
</dbReference>
<name>A0A1K2H343_9NEIS</name>
<dbReference type="InterPro" id="IPR042092">
    <property type="entry name" value="PsdUridine_s_RsuA/RluB/E/F_cat"/>
</dbReference>
<sequence>MPGKAVPLDKLLQSQGFGSRKACRQLVEAGRVQVNGQACTDAGTSFLSEGLLLQVDGQDWPWRAQLYLALYKPPGFECSRTPQHYPSVLSLLPAHFVTRGVQPVGRLDADTSGLLLLTDDGAFNHALASPKRHVPKTYRVQCKHAVSAAQIDALLAGVQLHDEPAPLAALAAMLVDSHRLDLCIDQGKYHQVKRMLAAAGNRVEGLHRLAMGDVRLGEGCLLGLAEGEWCELDATALAQLGKRQL</sequence>
<feature type="domain" description="RNA-binding S4" evidence="8">
    <location>
        <begin position="6"/>
        <end position="74"/>
    </location>
</feature>
<dbReference type="Gene3D" id="3.10.290.10">
    <property type="entry name" value="RNA-binding S4 domain"/>
    <property type="match status" value="1"/>
</dbReference>
<dbReference type="InterPro" id="IPR002942">
    <property type="entry name" value="S4_RNA-bd"/>
</dbReference>
<dbReference type="EC" id="5.4.99.-" evidence="7"/>
<reference evidence="9 10" key="1">
    <citation type="submission" date="2016-11" db="EMBL/GenBank/DDBJ databases">
        <authorList>
            <person name="Jaros S."/>
            <person name="Januszkiewicz K."/>
            <person name="Wedrychowicz H."/>
        </authorList>
    </citation>
    <scope>NUCLEOTIDE SEQUENCE [LARGE SCALE GENOMIC DNA]</scope>
    <source>
        <strain evidence="9 10">DSM 18899</strain>
    </source>
</reference>
<evidence type="ECO:0000256" key="3">
    <source>
        <dbReference type="ARBA" id="ARBA00023235"/>
    </source>
</evidence>
<dbReference type="InterPro" id="IPR000748">
    <property type="entry name" value="PsdUridine_synth_RsuA/RluB/E/F"/>
</dbReference>
<dbReference type="STRING" id="1121279.SAMN02745887_00069"/>
<dbReference type="SMART" id="SM00363">
    <property type="entry name" value="S4"/>
    <property type="match status" value="1"/>
</dbReference>
<evidence type="ECO:0000313" key="10">
    <source>
        <dbReference type="Proteomes" id="UP000186513"/>
    </source>
</evidence>
<dbReference type="InterPro" id="IPR020103">
    <property type="entry name" value="PsdUridine_synth_cat_dom_sf"/>
</dbReference>
<accession>A0A1K2H343</accession>
<dbReference type="EMBL" id="FPKR01000001">
    <property type="protein sequence ID" value="SFZ70141.1"/>
    <property type="molecule type" value="Genomic_DNA"/>
</dbReference>
<keyword evidence="3 7" id="KW-0413">Isomerase</keyword>
<dbReference type="SUPFAM" id="SSF55174">
    <property type="entry name" value="Alpha-L RNA-binding motif"/>
    <property type="match status" value="1"/>
</dbReference>
<protein>
    <recommendedName>
        <fullName evidence="7">Pseudouridine synthase</fullName>
        <ecNumber evidence="7">5.4.99.-</ecNumber>
    </recommendedName>
</protein>
<dbReference type="InterPro" id="IPR006145">
    <property type="entry name" value="PsdUridine_synth_RsuA/RluA"/>
</dbReference>
<dbReference type="InterPro" id="IPR036986">
    <property type="entry name" value="S4_RNA-bd_sf"/>
</dbReference>
<evidence type="ECO:0000313" key="9">
    <source>
        <dbReference type="EMBL" id="SFZ70141.1"/>
    </source>
</evidence>
<dbReference type="PANTHER" id="PTHR47683">
    <property type="entry name" value="PSEUDOURIDINE SYNTHASE FAMILY PROTEIN-RELATED"/>
    <property type="match status" value="1"/>
</dbReference>
<dbReference type="SUPFAM" id="SSF55120">
    <property type="entry name" value="Pseudouridine synthase"/>
    <property type="match status" value="1"/>
</dbReference>
<keyword evidence="2 6" id="KW-0694">RNA-binding</keyword>
<dbReference type="InterPro" id="IPR050343">
    <property type="entry name" value="RsuA_PseudoU_synthase"/>
</dbReference>
<dbReference type="InterPro" id="IPR018496">
    <property type="entry name" value="PsdUridine_synth_RsuA/RluB_CS"/>
</dbReference>
<evidence type="ECO:0000256" key="6">
    <source>
        <dbReference type="PROSITE-ProRule" id="PRU00182"/>
    </source>
</evidence>
<dbReference type="AlphaFoldDB" id="A0A1K2H343"/>
<dbReference type="PROSITE" id="PS01149">
    <property type="entry name" value="PSI_RSU"/>
    <property type="match status" value="1"/>
</dbReference>
<dbReference type="Proteomes" id="UP000186513">
    <property type="component" value="Unassembled WGS sequence"/>
</dbReference>
<dbReference type="Gene3D" id="3.30.70.1560">
    <property type="entry name" value="Alpha-L RNA-binding motif"/>
    <property type="match status" value="1"/>
</dbReference>
<dbReference type="Pfam" id="PF01479">
    <property type="entry name" value="S4"/>
    <property type="match status" value="1"/>
</dbReference>
<gene>
    <name evidence="9" type="ORF">SAMN02745887_00069</name>
</gene>
<dbReference type="Pfam" id="PF00849">
    <property type="entry name" value="PseudoU_synth_2"/>
    <property type="match status" value="1"/>
</dbReference>
<dbReference type="GO" id="GO:0160136">
    <property type="term" value="F:16S rRNA pseudouridine(516) synthase activity"/>
    <property type="evidence" value="ECO:0007669"/>
    <property type="project" value="UniProtKB-EC"/>
</dbReference>
<dbReference type="InterPro" id="IPR020094">
    <property type="entry name" value="TruA/RsuA/RluB/E/F_N"/>
</dbReference>
<dbReference type="GO" id="GO:0000455">
    <property type="term" value="P:enzyme-directed rRNA pseudouridine synthesis"/>
    <property type="evidence" value="ECO:0007669"/>
    <property type="project" value="UniProtKB-ARBA"/>
</dbReference>
<proteinExistence type="inferred from homology"/>
<dbReference type="NCBIfam" id="TIGR00093">
    <property type="entry name" value="pseudouridine synthase"/>
    <property type="match status" value="1"/>
</dbReference>
<comment type="similarity">
    <text evidence="1 7">Belongs to the pseudouridine synthase RsuA family.</text>
</comment>
<dbReference type="RefSeq" id="WP_072426632.1">
    <property type="nucleotide sequence ID" value="NZ_FPKR01000001.1"/>
</dbReference>
<dbReference type="PROSITE" id="PS50889">
    <property type="entry name" value="S4"/>
    <property type="match status" value="1"/>
</dbReference>
<dbReference type="CDD" id="cd02553">
    <property type="entry name" value="PseudoU_synth_RsuA"/>
    <property type="match status" value="1"/>
</dbReference>
<dbReference type="OrthoDB" id="9807213at2"/>
<evidence type="ECO:0000256" key="1">
    <source>
        <dbReference type="ARBA" id="ARBA00008348"/>
    </source>
</evidence>